<gene>
    <name evidence="1" type="ORF">BRYFOR_09454</name>
</gene>
<reference evidence="1" key="1">
    <citation type="submission" date="2009-07" db="EMBL/GenBank/DDBJ databases">
        <authorList>
            <person name="Weinstock G."/>
            <person name="Sodergren E."/>
            <person name="Clifton S."/>
            <person name="Fulton L."/>
            <person name="Fulton B."/>
            <person name="Courtney L."/>
            <person name="Fronick C."/>
            <person name="Harrison M."/>
            <person name="Strong C."/>
            <person name="Farmer C."/>
            <person name="Delahaunty K."/>
            <person name="Markovic C."/>
            <person name="Hall O."/>
            <person name="Minx P."/>
            <person name="Tomlinson C."/>
            <person name="Mitreva M."/>
            <person name="Nelson J."/>
            <person name="Hou S."/>
            <person name="Wollam A."/>
            <person name="Pepin K.H."/>
            <person name="Johnson M."/>
            <person name="Bhonagiri V."/>
            <person name="Nash W.E."/>
            <person name="Warren W."/>
            <person name="Chinwalla A."/>
            <person name="Mardis E.R."/>
            <person name="Wilson R.K."/>
        </authorList>
    </citation>
    <scope>NUCLEOTIDE SEQUENCE [LARGE SCALE GENOMIC DNA]</scope>
    <source>
        <strain evidence="1">DSM 14469</strain>
    </source>
</reference>
<organism evidence="1 2">
    <name type="scientific">Marvinbryantia formatexigens DSM 14469</name>
    <dbReference type="NCBI Taxonomy" id="478749"/>
    <lineage>
        <taxon>Bacteria</taxon>
        <taxon>Bacillati</taxon>
        <taxon>Bacillota</taxon>
        <taxon>Clostridia</taxon>
        <taxon>Lachnospirales</taxon>
        <taxon>Lachnospiraceae</taxon>
        <taxon>Marvinbryantia</taxon>
    </lineage>
</organism>
<dbReference type="EMBL" id="ACCL02000028">
    <property type="protein sequence ID" value="EET58618.1"/>
    <property type="molecule type" value="Genomic_DNA"/>
</dbReference>
<dbReference type="AlphaFoldDB" id="C6LLA7"/>
<sequence>MYHGKSLILAYKFLIIMNIRARFGLFLDKNFTETKSLSFLSETS</sequence>
<name>C6LLA7_9FIRM</name>
<evidence type="ECO:0000313" key="2">
    <source>
        <dbReference type="Proteomes" id="UP000005561"/>
    </source>
</evidence>
<evidence type="ECO:0000313" key="1">
    <source>
        <dbReference type="EMBL" id="EET58618.1"/>
    </source>
</evidence>
<dbReference type="Proteomes" id="UP000005561">
    <property type="component" value="Unassembled WGS sequence"/>
</dbReference>
<comment type="caution">
    <text evidence="1">The sequence shown here is derived from an EMBL/GenBank/DDBJ whole genome shotgun (WGS) entry which is preliminary data.</text>
</comment>
<keyword evidence="2" id="KW-1185">Reference proteome</keyword>
<protein>
    <submittedName>
        <fullName evidence="1">Uncharacterized protein</fullName>
    </submittedName>
</protein>
<proteinExistence type="predicted"/>
<accession>C6LLA7</accession>